<comment type="caution">
    <text evidence="11">The sequence shown here is derived from an EMBL/GenBank/DDBJ whole genome shotgun (WGS) entry which is preliminary data.</text>
</comment>
<dbReference type="EC" id="3.1.-.-" evidence="10"/>
<reference evidence="12 14" key="2">
    <citation type="submission" date="2019-07" db="EMBL/GenBank/DDBJ databases">
        <title>Tepidimonas ignava SPS-1037 draft genome.</title>
        <authorList>
            <person name="Da Costa M.S."/>
            <person name="Froufe H.J.C."/>
            <person name="Egas C."/>
            <person name="Albuquerque L."/>
        </authorList>
    </citation>
    <scope>NUCLEOTIDE SEQUENCE [LARGE SCALE GENOMIC DNA]</scope>
    <source>
        <strain evidence="12 14">SPS-1037</strain>
    </source>
</reference>
<dbReference type="OrthoDB" id="9803119at2"/>
<dbReference type="CDD" id="cd09634">
    <property type="entry name" value="Cas1_I-II-III"/>
    <property type="match status" value="1"/>
</dbReference>
<evidence type="ECO:0000256" key="10">
    <source>
        <dbReference type="HAMAP-Rule" id="MF_01470"/>
    </source>
</evidence>
<keyword evidence="2 10" id="KW-0479">Metal-binding</keyword>
<protein>
    <recommendedName>
        <fullName evidence="10">CRISPR-associated endonuclease Cas1</fullName>
        <ecNumber evidence="10">3.1.-.-</ecNumber>
    </recommendedName>
</protein>
<dbReference type="HAMAP" id="MF_01470">
    <property type="entry name" value="Cas1"/>
    <property type="match status" value="1"/>
</dbReference>
<reference evidence="11 13" key="1">
    <citation type="submission" date="2019-03" db="EMBL/GenBank/DDBJ databases">
        <title>Genomic Encyclopedia of Type Strains, Phase IV (KMG-IV): sequencing the most valuable type-strain genomes for metagenomic binning, comparative biology and taxonomic classification.</title>
        <authorList>
            <person name="Goeker M."/>
        </authorList>
    </citation>
    <scope>NUCLEOTIDE SEQUENCE [LARGE SCALE GENOMIC DNA]</scope>
    <source>
        <strain evidence="11 13">DSM 12034</strain>
    </source>
</reference>
<feature type="binding site" evidence="10">
    <location>
        <position position="161"/>
    </location>
    <ligand>
        <name>Mn(2+)</name>
        <dbReference type="ChEBI" id="CHEBI:29035"/>
    </ligand>
</feature>
<dbReference type="InterPro" id="IPR042211">
    <property type="entry name" value="CRISPR-assoc_Cas1_N"/>
</dbReference>
<dbReference type="Pfam" id="PF01867">
    <property type="entry name" value="Cas_Cas1"/>
    <property type="match status" value="1"/>
</dbReference>
<gene>
    <name evidence="10 12" type="primary">cas1</name>
    <name evidence="11" type="ORF">EDC36_1123</name>
    <name evidence="12" type="ORF">Tigna_00253</name>
</gene>
<evidence type="ECO:0000256" key="1">
    <source>
        <dbReference type="ARBA" id="ARBA00022722"/>
    </source>
</evidence>
<comment type="subunit">
    <text evidence="9 10">Homodimer, forms a heterotetramer with a Cas2 homodimer.</text>
</comment>
<keyword evidence="3 10" id="KW-0255">Endonuclease</keyword>
<dbReference type="Proteomes" id="UP000315577">
    <property type="component" value="Unassembled WGS sequence"/>
</dbReference>
<dbReference type="GO" id="GO:0043571">
    <property type="term" value="P:maintenance of CRISPR repeat elements"/>
    <property type="evidence" value="ECO:0007669"/>
    <property type="project" value="UniProtKB-UniRule"/>
</dbReference>
<sequence>MGVLYLDQADTELRYRQGAIELRRDGTLLRTLPGALITRVVLRADTRLSSHTLAALADDGIGVVVLGGRNGQRVAHVLGKPHNDARIRIAQLLNHQDPARAGHWCSVLVGAKVRRQWRLLSHAIQHRPDLHLPLTQACQTLQSIVNSVQACREPGTLRGLEGAAAAAYFRAYAQLFAASLHFGGRQRRPPPDPVNATLSLGYTLLYSAAVQACWVAGLDPMVGFLHQPTHGRASMASDLMEPWRPTVDAWVWDQFRQRYLRPDHFGRDGAGACLMGKAARAHFYAAFTPVQKMCSRAMQRHARQLARALLRDAPQWPDAAPTDEP</sequence>
<dbReference type="GO" id="GO:0046872">
    <property type="term" value="F:metal ion binding"/>
    <property type="evidence" value="ECO:0007669"/>
    <property type="project" value="UniProtKB-UniRule"/>
</dbReference>
<keyword evidence="6 10" id="KW-0051">Antiviral defense</keyword>
<dbReference type="GO" id="GO:0003677">
    <property type="term" value="F:DNA binding"/>
    <property type="evidence" value="ECO:0007669"/>
    <property type="project" value="UniProtKB-KW"/>
</dbReference>
<evidence type="ECO:0000256" key="5">
    <source>
        <dbReference type="ARBA" id="ARBA00022842"/>
    </source>
</evidence>
<dbReference type="InterPro" id="IPR002729">
    <property type="entry name" value="CRISPR-assoc_Cas1"/>
</dbReference>
<dbReference type="Gene3D" id="3.100.10.20">
    <property type="entry name" value="CRISPR-associated endonuclease Cas1, N-terminal domain"/>
    <property type="match status" value="1"/>
</dbReference>
<keyword evidence="5 10" id="KW-0460">Magnesium</keyword>
<keyword evidence="7 10" id="KW-0238">DNA-binding</keyword>
<evidence type="ECO:0000256" key="2">
    <source>
        <dbReference type="ARBA" id="ARBA00022723"/>
    </source>
</evidence>
<evidence type="ECO:0000313" key="14">
    <source>
        <dbReference type="Proteomes" id="UP000315577"/>
    </source>
</evidence>
<dbReference type="Gene3D" id="1.20.120.920">
    <property type="entry name" value="CRISPR-associated endonuclease Cas1, C-terminal domain"/>
    <property type="match status" value="1"/>
</dbReference>
<evidence type="ECO:0000256" key="8">
    <source>
        <dbReference type="ARBA" id="ARBA00023211"/>
    </source>
</evidence>
<evidence type="ECO:0000256" key="6">
    <source>
        <dbReference type="ARBA" id="ARBA00023118"/>
    </source>
</evidence>
<dbReference type="InterPro" id="IPR050646">
    <property type="entry name" value="Cas1"/>
</dbReference>
<dbReference type="NCBIfam" id="TIGR00287">
    <property type="entry name" value="cas1"/>
    <property type="match status" value="1"/>
</dbReference>
<dbReference type="GO" id="GO:0051607">
    <property type="term" value="P:defense response to virus"/>
    <property type="evidence" value="ECO:0007669"/>
    <property type="project" value="UniProtKB-UniRule"/>
</dbReference>
<keyword evidence="4 10" id="KW-0378">Hydrolase</keyword>
<evidence type="ECO:0000313" key="13">
    <source>
        <dbReference type="Proteomes" id="UP000295536"/>
    </source>
</evidence>
<evidence type="ECO:0000256" key="9">
    <source>
        <dbReference type="ARBA" id="ARBA00038592"/>
    </source>
</evidence>
<feature type="binding site" evidence="10">
    <location>
        <position position="226"/>
    </location>
    <ligand>
        <name>Mn(2+)</name>
        <dbReference type="ChEBI" id="CHEBI:29035"/>
    </ligand>
</feature>
<dbReference type="GO" id="GO:0004519">
    <property type="term" value="F:endonuclease activity"/>
    <property type="evidence" value="ECO:0007669"/>
    <property type="project" value="UniProtKB-UniRule"/>
</dbReference>
<evidence type="ECO:0000313" key="11">
    <source>
        <dbReference type="EMBL" id="TCS96214.1"/>
    </source>
</evidence>
<dbReference type="PANTHER" id="PTHR34353">
    <property type="entry name" value="CRISPR-ASSOCIATED ENDONUCLEASE CAS1 1"/>
    <property type="match status" value="1"/>
</dbReference>
<dbReference type="RefSeq" id="WP_132963044.1">
    <property type="nucleotide sequence ID" value="NZ_SMAH01000012.1"/>
</dbReference>
<comment type="similarity">
    <text evidence="10">Belongs to the CRISPR-associated endonuclease Cas1 family.</text>
</comment>
<dbReference type="AlphaFoldDB" id="A0A4R3LD01"/>
<evidence type="ECO:0000313" key="12">
    <source>
        <dbReference type="EMBL" id="TSE23559.1"/>
    </source>
</evidence>
<keyword evidence="1 10" id="KW-0540">Nuclease</keyword>
<dbReference type="PANTHER" id="PTHR34353:SF2">
    <property type="entry name" value="CRISPR-ASSOCIATED ENDONUCLEASE CAS1 1"/>
    <property type="match status" value="1"/>
</dbReference>
<feature type="binding site" evidence="10">
    <location>
        <position position="241"/>
    </location>
    <ligand>
        <name>Mn(2+)</name>
        <dbReference type="ChEBI" id="CHEBI:29035"/>
    </ligand>
</feature>
<dbReference type="Proteomes" id="UP000295536">
    <property type="component" value="Unassembled WGS sequence"/>
</dbReference>
<evidence type="ECO:0000256" key="3">
    <source>
        <dbReference type="ARBA" id="ARBA00022759"/>
    </source>
</evidence>
<keyword evidence="14" id="KW-1185">Reference proteome</keyword>
<dbReference type="EMBL" id="SMAH01000012">
    <property type="protein sequence ID" value="TCS96214.1"/>
    <property type="molecule type" value="Genomic_DNA"/>
</dbReference>
<comment type="cofactor">
    <cofactor evidence="10">
        <name>Mg(2+)</name>
        <dbReference type="ChEBI" id="CHEBI:18420"/>
    </cofactor>
    <cofactor evidence="10">
        <name>Mn(2+)</name>
        <dbReference type="ChEBI" id="CHEBI:29035"/>
    </cofactor>
</comment>
<name>A0A4R3LD01_9BURK</name>
<proteinExistence type="inferred from homology"/>
<dbReference type="GO" id="GO:0016787">
    <property type="term" value="F:hydrolase activity"/>
    <property type="evidence" value="ECO:0007669"/>
    <property type="project" value="UniProtKB-KW"/>
</dbReference>
<dbReference type="EMBL" id="VJNC01000002">
    <property type="protein sequence ID" value="TSE23559.1"/>
    <property type="molecule type" value="Genomic_DNA"/>
</dbReference>
<dbReference type="InterPro" id="IPR042206">
    <property type="entry name" value="CRISPR-assoc_Cas1_C"/>
</dbReference>
<accession>A0A4R3LD01</accession>
<keyword evidence="8 10" id="KW-0464">Manganese</keyword>
<evidence type="ECO:0000256" key="4">
    <source>
        <dbReference type="ARBA" id="ARBA00022801"/>
    </source>
</evidence>
<evidence type="ECO:0000256" key="7">
    <source>
        <dbReference type="ARBA" id="ARBA00023125"/>
    </source>
</evidence>
<organism evidence="11 13">
    <name type="scientific">Tepidimonas ignava</name>
    <dbReference type="NCBI Taxonomy" id="114249"/>
    <lineage>
        <taxon>Bacteria</taxon>
        <taxon>Pseudomonadati</taxon>
        <taxon>Pseudomonadota</taxon>
        <taxon>Betaproteobacteria</taxon>
        <taxon>Burkholderiales</taxon>
        <taxon>Tepidimonas</taxon>
    </lineage>
</organism>
<comment type="function">
    <text evidence="10">CRISPR (clustered regularly interspaced short palindromic repeat), is an adaptive immune system that provides protection against mobile genetic elements (viruses, transposable elements and conjugative plasmids). CRISPR clusters contain spacers, sequences complementary to antecedent mobile elements, and target invading nucleic acids. CRISPR clusters are transcribed and processed into CRISPR RNA (crRNA). Acts as a dsDNA endonuclease. Involved in the integration of spacer DNA into the CRISPR cassette.</text>
</comment>